<dbReference type="InterPro" id="IPR027417">
    <property type="entry name" value="P-loop_NTPase"/>
</dbReference>
<reference evidence="3" key="1">
    <citation type="submission" date="2022-11" db="UniProtKB">
        <authorList>
            <consortium name="WormBaseParasite"/>
        </authorList>
    </citation>
    <scope>IDENTIFICATION</scope>
</reference>
<accession>A0A914UZL5</accession>
<dbReference type="InterPro" id="IPR045055">
    <property type="entry name" value="DNA2/NAM7-like"/>
</dbReference>
<dbReference type="AlphaFoldDB" id="A0A914UZL5"/>
<name>A0A914UZL5_9BILA</name>
<dbReference type="GO" id="GO:0006369">
    <property type="term" value="P:termination of RNA polymerase II transcription"/>
    <property type="evidence" value="ECO:0007669"/>
    <property type="project" value="TreeGrafter"/>
</dbReference>
<dbReference type="Proteomes" id="UP000887566">
    <property type="component" value="Unplaced"/>
</dbReference>
<feature type="domain" description="DNA2/NAM7 helicase-like C-terminal" evidence="1">
    <location>
        <begin position="7"/>
        <end position="158"/>
    </location>
</feature>
<organism evidence="2 3">
    <name type="scientific">Plectus sambesii</name>
    <dbReference type="NCBI Taxonomy" id="2011161"/>
    <lineage>
        <taxon>Eukaryota</taxon>
        <taxon>Metazoa</taxon>
        <taxon>Ecdysozoa</taxon>
        <taxon>Nematoda</taxon>
        <taxon>Chromadorea</taxon>
        <taxon>Plectida</taxon>
        <taxon>Plectina</taxon>
        <taxon>Plectoidea</taxon>
        <taxon>Plectidae</taxon>
        <taxon>Plectus</taxon>
    </lineage>
</organism>
<dbReference type="Gene3D" id="3.40.50.300">
    <property type="entry name" value="P-loop containing nucleotide triphosphate hydrolases"/>
    <property type="match status" value="1"/>
</dbReference>
<dbReference type="SUPFAM" id="SSF52540">
    <property type="entry name" value="P-loop containing nucleoside triphosphate hydrolases"/>
    <property type="match status" value="1"/>
</dbReference>
<dbReference type="PANTHER" id="PTHR10887">
    <property type="entry name" value="DNA2/NAM7 HELICASE FAMILY"/>
    <property type="match status" value="1"/>
</dbReference>
<protein>
    <submittedName>
        <fullName evidence="3">DNA2/NAM7 helicase-like C-terminal domain-containing protein</fullName>
    </submittedName>
</protein>
<sequence>MPMASKGMPICAINIKGQEVVSSRTSIINHAEAAASATLLKAVLTVDVKTKDIVVITMYEAQRRLIAYVLVRENIHDVNIFNVDKAQGSEAERRQELQSDQSVNDLLTAERRLASSDVDDDDLSPEEHKKALVDFVSSPRRSVMSLSRARSALFVLAHFDTVRQSAYWASFLDCVEKIGAVALMLARKTTHGR</sequence>
<dbReference type="PANTHER" id="PTHR10887:SF495">
    <property type="entry name" value="HELICASE SENATAXIN ISOFORM X1-RELATED"/>
    <property type="match status" value="1"/>
</dbReference>
<evidence type="ECO:0000313" key="2">
    <source>
        <dbReference type="Proteomes" id="UP000887566"/>
    </source>
</evidence>
<evidence type="ECO:0000259" key="1">
    <source>
        <dbReference type="Pfam" id="PF13087"/>
    </source>
</evidence>
<proteinExistence type="predicted"/>
<dbReference type="GO" id="GO:0001147">
    <property type="term" value="F:transcription termination site sequence-specific DNA binding"/>
    <property type="evidence" value="ECO:0007669"/>
    <property type="project" value="TreeGrafter"/>
</dbReference>
<keyword evidence="2" id="KW-1185">Reference proteome</keyword>
<dbReference type="GO" id="GO:0016604">
    <property type="term" value="C:nuclear body"/>
    <property type="evidence" value="ECO:0007669"/>
    <property type="project" value="TreeGrafter"/>
</dbReference>
<dbReference type="InterPro" id="IPR041679">
    <property type="entry name" value="DNA2/NAM7-like_C"/>
</dbReference>
<dbReference type="WBParaSite" id="PSAMB.scaffold1398size32041.g12833.t1">
    <property type="protein sequence ID" value="PSAMB.scaffold1398size32041.g12833.t1"/>
    <property type="gene ID" value="PSAMB.scaffold1398size32041.g12833"/>
</dbReference>
<evidence type="ECO:0000313" key="3">
    <source>
        <dbReference type="WBParaSite" id="PSAMB.scaffold1398size32041.g12833.t1"/>
    </source>
</evidence>
<dbReference type="Pfam" id="PF13087">
    <property type="entry name" value="AAA_12"/>
    <property type="match status" value="1"/>
</dbReference>